<feature type="domain" description="SH3b" evidence="3">
    <location>
        <begin position="372"/>
        <end position="442"/>
    </location>
</feature>
<feature type="compositionally biased region" description="Low complexity" evidence="1">
    <location>
        <begin position="184"/>
        <end position="207"/>
    </location>
</feature>
<dbReference type="Proteomes" id="UP000824159">
    <property type="component" value="Unassembled WGS sequence"/>
</dbReference>
<gene>
    <name evidence="4" type="ORF">IAD12_04265</name>
</gene>
<proteinExistence type="predicted"/>
<dbReference type="Gene3D" id="2.30.30.40">
    <property type="entry name" value="SH3 Domains"/>
    <property type="match status" value="5"/>
</dbReference>
<feature type="region of interest" description="Disordered" evidence="1">
    <location>
        <begin position="269"/>
        <end position="294"/>
    </location>
</feature>
<keyword evidence="2" id="KW-0472">Membrane</keyword>
<dbReference type="PROSITE" id="PS51781">
    <property type="entry name" value="SH3B"/>
    <property type="match status" value="5"/>
</dbReference>
<evidence type="ECO:0000259" key="3">
    <source>
        <dbReference type="PROSITE" id="PS51781"/>
    </source>
</evidence>
<feature type="transmembrane region" description="Helical" evidence="2">
    <location>
        <begin position="12"/>
        <end position="32"/>
    </location>
</feature>
<dbReference type="InterPro" id="IPR003646">
    <property type="entry name" value="SH3-like_bac-type"/>
</dbReference>
<keyword evidence="2" id="KW-1133">Transmembrane helix</keyword>
<evidence type="ECO:0000256" key="2">
    <source>
        <dbReference type="SAM" id="Phobius"/>
    </source>
</evidence>
<sequence>MSTNIKGVSKKLMTVLVAAMVFFSVFSVLSIGGDSRVYATGETGVVTASKLNIRSGAGTNYSKIGSLAKGKTFTVLGSAKDKSGVTWYKLKYNSKNGYVSSKYVNIKQPTVTSISNLKGTVNTKKDPLIVRSGPGSSYNKLGSMAKGKTFSITGKSTDSSGVTWYRLTFNGKTGYVSSLYVKTSSTSSGSSGSSSSDVTGSKGTVSTKSDPLIVRSGPGSKYSKIGSMAKGKTFTITGQTTDSLGVVWYKLTYNGKTGYVSSAYVKVTGSSSGSSGSSGSDVTGSKGTVNTKNDPLIVRSGAGASYSRIGSLAKGKTFTITGQATDSSGVIWYKLTYNGKTGYVSSVYVKVTENSGSSGDSGSDETTGPITFQLGTVTTSSSPLNVRSGPGTSYSKLGTLAKGSSVTITGSSKDKNGKVWYKYQFSSKQAGYICSDYVKVQTVNSDSEFEAYMTAQGFPESYKPGLRALHAAYPNWTFKAVNVGCSWSQALSAETKNLGTNLVSSSSPVSYRSTASGSYNSSTGAWTKFDGNWYAASSQVVAYYMDPRNFLNDNGIYQFMTHKYDSSTQNANTVAAVVKGTFMETRKPGGGYSSFASLINDAGKAANVNPNVLAAMIVQEQGTKGTSGLISGNYGSYKGYYNFFNVGAYTTASRNKIEQGLWYASQSGSYSRPWNSVYKSIKGGAEFYSSQYVSKNQDTYYTKKFNVKNGVSNIGKHQYMTNVAGALSEGSIVKKAFTGNSSYAATFEIPVYTNMPSTPCALP</sequence>
<feature type="region of interest" description="Disordered" evidence="1">
    <location>
        <begin position="184"/>
        <end position="218"/>
    </location>
</feature>
<evidence type="ECO:0000256" key="1">
    <source>
        <dbReference type="SAM" id="MobiDB-lite"/>
    </source>
</evidence>
<dbReference type="Pfam" id="PF08239">
    <property type="entry name" value="SH3_3"/>
    <property type="match status" value="5"/>
</dbReference>
<reference evidence="4" key="1">
    <citation type="submission" date="2020-10" db="EMBL/GenBank/DDBJ databases">
        <authorList>
            <person name="Gilroy R."/>
        </authorList>
    </citation>
    <scope>NUCLEOTIDE SEQUENCE</scope>
    <source>
        <strain evidence="4">CHK176-22527</strain>
    </source>
</reference>
<dbReference type="SMART" id="SM00287">
    <property type="entry name" value="SH3b"/>
    <property type="match status" value="5"/>
</dbReference>
<evidence type="ECO:0000313" key="4">
    <source>
        <dbReference type="EMBL" id="HIT99450.1"/>
    </source>
</evidence>
<feature type="compositionally biased region" description="Low complexity" evidence="1">
    <location>
        <begin position="269"/>
        <end position="289"/>
    </location>
</feature>
<protein>
    <submittedName>
        <fullName evidence="4">SH3 domain-containing protein</fullName>
    </submittedName>
</protein>
<accession>A0A9D1HDN5</accession>
<feature type="domain" description="SH3b" evidence="3">
    <location>
        <begin position="118"/>
        <end position="185"/>
    </location>
</feature>
<feature type="domain" description="SH3b" evidence="3">
    <location>
        <begin position="284"/>
        <end position="353"/>
    </location>
</feature>
<dbReference type="EMBL" id="DVLX01000047">
    <property type="protein sequence ID" value="HIT99450.1"/>
    <property type="molecule type" value="Genomic_DNA"/>
</dbReference>
<dbReference type="PANTHER" id="PTHR34408:SF1">
    <property type="entry name" value="GLYCOSYL HYDROLASE FAMILY 19 DOMAIN-CONTAINING PROTEIN HI_1415"/>
    <property type="match status" value="1"/>
</dbReference>
<evidence type="ECO:0000313" key="5">
    <source>
        <dbReference type="Proteomes" id="UP000824159"/>
    </source>
</evidence>
<comment type="caution">
    <text evidence="4">The sequence shown here is derived from an EMBL/GenBank/DDBJ whole genome shotgun (WGS) entry which is preliminary data.</text>
</comment>
<organism evidence="4 5">
    <name type="scientific">Candidatus Allocopromorpha excrementavium</name>
    <dbReference type="NCBI Taxonomy" id="2840741"/>
    <lineage>
        <taxon>Bacteria</taxon>
        <taxon>Bacillati</taxon>
        <taxon>Bacillota</taxon>
        <taxon>Clostridia</taxon>
        <taxon>Eubacteriales</taxon>
        <taxon>Eubacteriaceae</taxon>
        <taxon>Eubacteriaceae incertae sedis</taxon>
        <taxon>Candidatus Allocopromorpha</taxon>
    </lineage>
</organism>
<reference evidence="4" key="2">
    <citation type="journal article" date="2021" name="PeerJ">
        <title>Extensive microbial diversity within the chicken gut microbiome revealed by metagenomics and culture.</title>
        <authorList>
            <person name="Gilroy R."/>
            <person name="Ravi A."/>
            <person name="Getino M."/>
            <person name="Pursley I."/>
            <person name="Horton D.L."/>
            <person name="Alikhan N.F."/>
            <person name="Baker D."/>
            <person name="Gharbi K."/>
            <person name="Hall N."/>
            <person name="Watson M."/>
            <person name="Adriaenssens E.M."/>
            <person name="Foster-Nyarko E."/>
            <person name="Jarju S."/>
            <person name="Secka A."/>
            <person name="Antonio M."/>
            <person name="Oren A."/>
            <person name="Chaudhuri R.R."/>
            <person name="La Ragione R."/>
            <person name="Hildebrand F."/>
            <person name="Pallen M.J."/>
        </authorList>
    </citation>
    <scope>NUCLEOTIDE SEQUENCE</scope>
    <source>
        <strain evidence="4">CHK176-22527</strain>
    </source>
</reference>
<keyword evidence="2" id="KW-0812">Transmembrane</keyword>
<dbReference type="PANTHER" id="PTHR34408">
    <property type="entry name" value="FAMILY PROTEIN, PUTATIVE-RELATED"/>
    <property type="match status" value="1"/>
</dbReference>
<feature type="domain" description="SH3b" evidence="3">
    <location>
        <begin position="200"/>
        <end position="269"/>
    </location>
</feature>
<dbReference type="InterPro" id="IPR052354">
    <property type="entry name" value="Cell_Wall_Dynamics_Protein"/>
</dbReference>
<name>A0A9D1HDN5_9FIRM</name>
<dbReference type="AlphaFoldDB" id="A0A9D1HDN5"/>
<feature type="domain" description="SH3b" evidence="3">
    <location>
        <begin position="41"/>
        <end position="108"/>
    </location>
</feature>